<keyword evidence="2" id="KW-0507">mRNA processing</keyword>
<feature type="domain" description="RSE1/DDB1/CPSF1 first beta-propeller" evidence="8">
    <location>
        <begin position="13"/>
        <end position="424"/>
    </location>
</feature>
<dbReference type="FunFam" id="2.130.10.10:FF:000031">
    <property type="entry name" value="Splicing factor 3b subunit 3"/>
    <property type="match status" value="1"/>
</dbReference>
<dbReference type="InterPro" id="IPR058543">
    <property type="entry name" value="Beta-prop_RSE1/DDB1/CPSF1_2nd"/>
</dbReference>
<dbReference type="InterPro" id="IPR015943">
    <property type="entry name" value="WD40/YVTN_repeat-like_dom_sf"/>
</dbReference>
<evidence type="ECO:0000259" key="8">
    <source>
        <dbReference type="Pfam" id="PF10433"/>
    </source>
</evidence>
<keyword evidence="11" id="KW-1185">Reference proteome</keyword>
<gene>
    <name evidence="10" type="primary">SF3B3</name>
    <name evidence="10" type="ORF">HK103_001489</name>
</gene>
<comment type="similarity">
    <text evidence="6">Belongs to the RSE1 family.</text>
</comment>
<dbReference type="SUPFAM" id="SSF50978">
    <property type="entry name" value="WD40 repeat-like"/>
    <property type="match status" value="2"/>
</dbReference>
<dbReference type="Gene3D" id="2.130.10.10">
    <property type="entry name" value="YVTN repeat-like/Quinoprotein amine dehydrogenase"/>
    <property type="match status" value="3"/>
</dbReference>
<dbReference type="FunFam" id="2.130.10.10:FF:001143">
    <property type="entry name" value="Pre-mRNA-splicing factor rse-1, putative"/>
    <property type="match status" value="1"/>
</dbReference>
<dbReference type="Pfam" id="PF23726">
    <property type="entry name" value="Beta-prop_RSE1_2nd"/>
    <property type="match status" value="1"/>
</dbReference>
<dbReference type="Proteomes" id="UP001210925">
    <property type="component" value="Unassembled WGS sequence"/>
</dbReference>
<dbReference type="Pfam" id="PF03178">
    <property type="entry name" value="CPSF_A"/>
    <property type="match status" value="1"/>
</dbReference>
<reference evidence="10" key="1">
    <citation type="submission" date="2020-05" db="EMBL/GenBank/DDBJ databases">
        <title>Phylogenomic resolution of chytrid fungi.</title>
        <authorList>
            <person name="Stajich J.E."/>
            <person name="Amses K."/>
            <person name="Simmons R."/>
            <person name="Seto K."/>
            <person name="Myers J."/>
            <person name="Bonds A."/>
            <person name="Quandt C.A."/>
            <person name="Barry K."/>
            <person name="Liu P."/>
            <person name="Grigoriev I."/>
            <person name="Longcore J.E."/>
            <person name="James T.Y."/>
        </authorList>
    </citation>
    <scope>NUCLEOTIDE SEQUENCE</scope>
    <source>
        <strain evidence="10">PLAUS21</strain>
    </source>
</reference>
<dbReference type="PANTHER" id="PTHR10644">
    <property type="entry name" value="DNA REPAIR/RNA PROCESSING CPSF FAMILY"/>
    <property type="match status" value="1"/>
</dbReference>
<evidence type="ECO:0000256" key="3">
    <source>
        <dbReference type="ARBA" id="ARBA00022728"/>
    </source>
</evidence>
<dbReference type="AlphaFoldDB" id="A0AAD5Y544"/>
<protein>
    <submittedName>
        <fullName evidence="10">Splicing factor 3B subunit 3</fullName>
    </submittedName>
</protein>
<dbReference type="InterPro" id="IPR018846">
    <property type="entry name" value="Beta-prop_RSE1/DDB1/CPSF1_1st"/>
</dbReference>
<organism evidence="10 11">
    <name type="scientific">Boothiomyces macroporosus</name>
    <dbReference type="NCBI Taxonomy" id="261099"/>
    <lineage>
        <taxon>Eukaryota</taxon>
        <taxon>Fungi</taxon>
        <taxon>Fungi incertae sedis</taxon>
        <taxon>Chytridiomycota</taxon>
        <taxon>Chytridiomycota incertae sedis</taxon>
        <taxon>Chytridiomycetes</taxon>
        <taxon>Rhizophydiales</taxon>
        <taxon>Terramycetaceae</taxon>
        <taxon>Boothiomyces</taxon>
    </lineage>
</organism>
<sequence>MHFYNLTLQSTSAITASCVGNFTGTKRQEILVARNTTIELLQIDTTTGSLQTVASSQVFGIIRSIQPFRLTGSSKDFIVIGSDSGRIVVLEYNEGKFNKLHQETFGKSGCRRGVPGQYLASDPKGRAVMIGAMEKQKFVYVLNRDANSKLTISSPLEAHKSHTVCAHIVPIDVGFENPIFASIEVDFGESDTDHTGKAFENLEQASDYCIFIFEKVQFLFFLGLTVEVNFSRIGSWIESCGKKMECIPGGNDGPSGVLVCSEGYISWFHPEYQSVKIPIPKRKNPLDPVPYPNGELPPERKTIVISSAVHRLKKSFFILVQTELGDVFKLTMDYLTGVDGVIGQVANIRLKYFETLPPATGLNLLKSGFLFVASEFGNHQVYQVENLGDDDDEQPEFQSIEIEENSPYPEITPRKLRNLALVDEVNSLSPLIDATVANLTGDDSPQIYALCGKGARSTFRILRHGLEVAEMASAELPGSPTAIWTVRGSVEDEYDSFIIISFINATLVLSIGDSIEEVFDTGILDKTPTLSAGQLGDDALVQIYPNGIRHIRADRRVSEWKAPQGKTIIQGSSNYKQVAIALSDGEIVYFELDNAGNLNEFQDRKEMNAGVTCMAMSPIPEGRQRARFLAIGCDDNTVRVLSLDPNSCLESVSMQALSAQAESLVMVEMVDPTTTVTSLYLNMGLANGVFLRTTVDNVTGLLTDSRLKFLGAKPVKLFPVQIAGGPAVLALSTRPWLSFNYQSRSKLVPLSYESLEFGAKFCSEPCPEGIAAVVGNTLRILNVDKLQNVFNQVSIPLDYTPKRFLLHEESSNFVVLEAENCTPCQSEKVRILTTRAQMEMDTDDGSMLEELDAAYFGLPKAAPGNWASCIRILSPFSGETLWKHELDDNEAAVSITQCLFASHAHEKLLIVGTMKNMILNPKSHSGGCLWVYKFKEEGSRLELYHKTDIDGVPLALLPFQGKLLVGVGSVLRIYELGKKKLLRKCESKAFPHNIIKLHTQGDRIMASDASESVQFAQYRHFDNRIVIFADDPTPRWMTCSALLDYDTVAGGDKFGNIFVNRLDAEISKAIVEDTTGNTAMYDRGFLQGAPHKLSSVVSYFVGESISSVNKVALVPGGRELLLYTTLLGTVGIMIVFNSKEDIEFFQLLEMALRQEIPPLAGRNHLLYRGFFAPVHNVVDGDLCEMFNTLPNEKKRSLAESLDRTVSEVAKKLDDIRSRVAF</sequence>
<evidence type="ECO:0000313" key="11">
    <source>
        <dbReference type="Proteomes" id="UP001210925"/>
    </source>
</evidence>
<evidence type="ECO:0000256" key="6">
    <source>
        <dbReference type="ARBA" id="ARBA00038266"/>
    </source>
</evidence>
<keyword evidence="5" id="KW-0539">Nucleus</keyword>
<comment type="subcellular location">
    <subcellularLocation>
        <location evidence="1">Nucleus</location>
    </subcellularLocation>
</comment>
<dbReference type="InterPro" id="IPR050358">
    <property type="entry name" value="RSE1/DDB1/CFT1"/>
</dbReference>
<dbReference type="Gene3D" id="1.10.150.910">
    <property type="match status" value="1"/>
</dbReference>
<dbReference type="InterPro" id="IPR036322">
    <property type="entry name" value="WD40_repeat_dom_sf"/>
</dbReference>
<evidence type="ECO:0000259" key="7">
    <source>
        <dbReference type="Pfam" id="PF03178"/>
    </source>
</evidence>
<comment type="caution">
    <text evidence="10">The sequence shown here is derived from an EMBL/GenBank/DDBJ whole genome shotgun (WGS) entry which is preliminary data.</text>
</comment>
<evidence type="ECO:0000256" key="2">
    <source>
        <dbReference type="ARBA" id="ARBA00022664"/>
    </source>
</evidence>
<accession>A0AAD5Y544</accession>
<name>A0AAD5Y544_9FUNG</name>
<dbReference type="Pfam" id="PF10433">
    <property type="entry name" value="Beta-prop_RSE1_1st"/>
    <property type="match status" value="1"/>
</dbReference>
<proteinExistence type="inferred from homology"/>
<dbReference type="EMBL" id="JADGKB010000014">
    <property type="protein sequence ID" value="KAJ3259979.1"/>
    <property type="molecule type" value="Genomic_DNA"/>
</dbReference>
<dbReference type="GO" id="GO:0005681">
    <property type="term" value="C:spliceosomal complex"/>
    <property type="evidence" value="ECO:0007669"/>
    <property type="project" value="UniProtKB-KW"/>
</dbReference>
<evidence type="ECO:0000256" key="5">
    <source>
        <dbReference type="ARBA" id="ARBA00023242"/>
    </source>
</evidence>
<keyword evidence="4" id="KW-0508">mRNA splicing</keyword>
<feature type="domain" description="RSE1/DDB1/CPSF1 C-terminal" evidence="7">
    <location>
        <begin position="867"/>
        <end position="1187"/>
    </location>
</feature>
<dbReference type="GO" id="GO:0006397">
    <property type="term" value="P:mRNA processing"/>
    <property type="evidence" value="ECO:0007669"/>
    <property type="project" value="UniProtKB-KW"/>
</dbReference>
<evidence type="ECO:0000259" key="9">
    <source>
        <dbReference type="Pfam" id="PF23726"/>
    </source>
</evidence>
<evidence type="ECO:0000256" key="4">
    <source>
        <dbReference type="ARBA" id="ARBA00023187"/>
    </source>
</evidence>
<dbReference type="InterPro" id="IPR004871">
    <property type="entry name" value="RSE1/DDB1/CPSF1_C"/>
</dbReference>
<dbReference type="GO" id="GO:0003676">
    <property type="term" value="F:nucleic acid binding"/>
    <property type="evidence" value="ECO:0007669"/>
    <property type="project" value="InterPro"/>
</dbReference>
<dbReference type="GO" id="GO:0008380">
    <property type="term" value="P:RNA splicing"/>
    <property type="evidence" value="ECO:0007669"/>
    <property type="project" value="UniProtKB-KW"/>
</dbReference>
<evidence type="ECO:0000256" key="1">
    <source>
        <dbReference type="ARBA" id="ARBA00004123"/>
    </source>
</evidence>
<evidence type="ECO:0000313" key="10">
    <source>
        <dbReference type="EMBL" id="KAJ3259979.1"/>
    </source>
</evidence>
<keyword evidence="3" id="KW-0747">Spliceosome</keyword>
<feature type="domain" description="RSE1/DDB1/CPSF1 second beta-propeller" evidence="9">
    <location>
        <begin position="469"/>
        <end position="782"/>
    </location>
</feature>